<evidence type="ECO:0000313" key="10">
    <source>
        <dbReference type="Proteomes" id="UP000694844"/>
    </source>
</evidence>
<dbReference type="RefSeq" id="XP_022316463.1">
    <property type="nucleotide sequence ID" value="XM_022460755.1"/>
</dbReference>
<feature type="domain" description="Fibronectin type-III" evidence="9">
    <location>
        <begin position="424"/>
        <end position="525"/>
    </location>
</feature>
<evidence type="ECO:0000256" key="3">
    <source>
        <dbReference type="ARBA" id="ARBA00022729"/>
    </source>
</evidence>
<gene>
    <name evidence="11 12 13 14 15" type="primary">LOC111120089</name>
</gene>
<sequence length="542" mass="62901">MPRLLDKARYIILLLLYTTLGGHTTRGEEFKFGDSRAEYFAEAKILPEKLEVPRYLLHNVTEKLIFFTEGEDNKPLFLTIIPCASSVEWTLTHRSISSSKSSSQAAGNTPNSSPPSDNTVLYHHQGRDLHNFTHPTGEAGLYTIEIRALESDTYVRLYASNRFPLKDYPVLPKDDSVTIKRRSRKGFSVEWNPSPQETPFDSIIEYHIAVNRKRPFDTYCSLMSHLQGDTPPRQTTSFEFPEEIQRNEEFRAKANPIKPAKKNEITYLNLGAKTKFTFNGARPGRKYFVNVFVYNKQNKKAVALKSLVVRTKPKKGRSSSVKRIKNGRTQIHIFKKPKESLTMEFRIRKPAKEVLLGVHVCGKVRFQIRTKKKKWFSRRVHNYKEFTLKDLPKDTYTIKIKGSKKGGDEIRFTLTTKKNKYKYPRLPKETSVTSVNTTCENVTIEWIGETQRQTFCVYKTEISEEVAKRRPKTDQCASEIDKASEEVFCKRFRNHQQQRLRESVKGLHANRNYRIDVIVKQNKRSKLFVRYDSLYVKTAEAC</sequence>
<dbReference type="KEGG" id="cvn:111120089"/>
<evidence type="ECO:0000313" key="15">
    <source>
        <dbReference type="RefSeq" id="XP_022316464.1"/>
    </source>
</evidence>
<dbReference type="InterPro" id="IPR056225">
    <property type="entry name" value="NDNF_N"/>
</dbReference>
<dbReference type="RefSeq" id="XP_022316460.1">
    <property type="nucleotide sequence ID" value="XM_022460752.1"/>
</dbReference>
<comment type="subcellular location">
    <subcellularLocation>
        <location evidence="1">Secreted</location>
    </subcellularLocation>
</comment>
<evidence type="ECO:0000313" key="11">
    <source>
        <dbReference type="RefSeq" id="XP_022316460.1"/>
    </source>
</evidence>
<feature type="region of interest" description="Disordered" evidence="7">
    <location>
        <begin position="98"/>
        <end position="122"/>
    </location>
</feature>
<dbReference type="AlphaFoldDB" id="A0A8B8CKU2"/>
<keyword evidence="10" id="KW-1185">Reference proteome</keyword>
<dbReference type="InterPro" id="IPR019326">
    <property type="entry name" value="NDNF"/>
</dbReference>
<proteinExistence type="predicted"/>
<evidence type="ECO:0000313" key="13">
    <source>
        <dbReference type="RefSeq" id="XP_022316462.1"/>
    </source>
</evidence>
<evidence type="ECO:0000259" key="9">
    <source>
        <dbReference type="SMART" id="SM00060"/>
    </source>
</evidence>
<dbReference type="PANTHER" id="PTHR14619:SF3">
    <property type="entry name" value="PROTEIN NDNF"/>
    <property type="match status" value="1"/>
</dbReference>
<evidence type="ECO:0000256" key="8">
    <source>
        <dbReference type="SAM" id="SignalP"/>
    </source>
</evidence>
<evidence type="ECO:0000256" key="1">
    <source>
        <dbReference type="ARBA" id="ARBA00004613"/>
    </source>
</evidence>
<evidence type="ECO:0000256" key="4">
    <source>
        <dbReference type="ARBA" id="ARBA00022737"/>
    </source>
</evidence>
<dbReference type="Pfam" id="PF19433">
    <property type="entry name" value="NDNF_C"/>
    <property type="match status" value="1"/>
</dbReference>
<organism evidence="10 13">
    <name type="scientific">Crassostrea virginica</name>
    <name type="common">Eastern oyster</name>
    <dbReference type="NCBI Taxonomy" id="6565"/>
    <lineage>
        <taxon>Eukaryota</taxon>
        <taxon>Metazoa</taxon>
        <taxon>Spiralia</taxon>
        <taxon>Lophotrochozoa</taxon>
        <taxon>Mollusca</taxon>
        <taxon>Bivalvia</taxon>
        <taxon>Autobranchia</taxon>
        <taxon>Pteriomorphia</taxon>
        <taxon>Ostreida</taxon>
        <taxon>Ostreoidea</taxon>
        <taxon>Ostreidae</taxon>
        <taxon>Crassostrea</taxon>
    </lineage>
</organism>
<feature type="signal peptide" evidence="8">
    <location>
        <begin position="1"/>
        <end position="27"/>
    </location>
</feature>
<evidence type="ECO:0000313" key="14">
    <source>
        <dbReference type="RefSeq" id="XP_022316463.1"/>
    </source>
</evidence>
<evidence type="ECO:0000256" key="2">
    <source>
        <dbReference type="ARBA" id="ARBA00022525"/>
    </source>
</evidence>
<accession>A0A8B8CKU2</accession>
<dbReference type="Pfam" id="PF24354">
    <property type="entry name" value="NDNF_N"/>
    <property type="match status" value="1"/>
</dbReference>
<evidence type="ECO:0000256" key="7">
    <source>
        <dbReference type="SAM" id="MobiDB-lite"/>
    </source>
</evidence>
<dbReference type="Proteomes" id="UP000694844">
    <property type="component" value="Chromosome 2"/>
</dbReference>
<dbReference type="RefSeq" id="XP_022316461.1">
    <property type="nucleotide sequence ID" value="XM_022460753.1"/>
</dbReference>
<dbReference type="GeneID" id="111120089"/>
<dbReference type="InterPro" id="IPR045805">
    <property type="entry name" value="NDNF_C"/>
</dbReference>
<keyword evidence="2" id="KW-0964">Secreted</keyword>
<feature type="domain" description="Fibronectin type-III" evidence="9">
    <location>
        <begin position="169"/>
        <end position="300"/>
    </location>
</feature>
<dbReference type="Gene3D" id="2.60.40.10">
    <property type="entry name" value="Immunoglobulins"/>
    <property type="match status" value="1"/>
</dbReference>
<dbReference type="InterPro" id="IPR013783">
    <property type="entry name" value="Ig-like_fold"/>
</dbReference>
<evidence type="ECO:0000256" key="6">
    <source>
        <dbReference type="ARBA" id="ARBA00046135"/>
    </source>
</evidence>
<evidence type="ECO:0000256" key="5">
    <source>
        <dbReference type="ARBA" id="ARBA00023180"/>
    </source>
</evidence>
<dbReference type="RefSeq" id="XP_022316464.1">
    <property type="nucleotide sequence ID" value="XM_022460756.1"/>
</dbReference>
<dbReference type="InterPro" id="IPR055271">
    <property type="entry name" value="NDNF_Fn(III)_1"/>
</dbReference>
<dbReference type="RefSeq" id="XP_022316462.1">
    <property type="nucleotide sequence ID" value="XM_022460754.1"/>
</dbReference>
<comment type="function">
    <text evidence="6">Secretory protein that plays a role in various cellular processes. Acts as a chemorepellent acting on gonadotropin-releasing hormone (GnRH) expressing neurons regulating their migration to the hypothalamus. Also promotes neuron migration, growth and survival as well as neurite outgrowth and is involved in the development of the olfactory system. May also act through the regulation of growth factors activity and downstream signaling. Also regulates extracellular matrix assembly and cell adhesiveness. Promotes endothelial cell survival, vessel formation and plays an important role in the process of revascularization through NOS3-dependent mechanisms.</text>
</comment>
<dbReference type="Pfam" id="PF10179">
    <property type="entry name" value="NDNF"/>
    <property type="match status" value="1"/>
</dbReference>
<evidence type="ECO:0000313" key="12">
    <source>
        <dbReference type="RefSeq" id="XP_022316461.1"/>
    </source>
</evidence>
<dbReference type="OrthoDB" id="9872501at2759"/>
<keyword evidence="5" id="KW-0325">Glycoprotein</keyword>
<reference evidence="11 12" key="1">
    <citation type="submission" date="2025-04" db="UniProtKB">
        <authorList>
            <consortium name="RefSeq"/>
        </authorList>
    </citation>
    <scope>IDENTIFICATION</scope>
    <source>
        <tissue evidence="11 12">Whole sample</tissue>
    </source>
</reference>
<keyword evidence="4" id="KW-0677">Repeat</keyword>
<name>A0A8B8CKU2_CRAVI</name>
<protein>
    <submittedName>
        <fullName evidence="11 12">Protein NDNF-like isoform X1</fullName>
    </submittedName>
</protein>
<dbReference type="PANTHER" id="PTHR14619">
    <property type="entry name" value="NEURON-DERIVED NEUROTROPHIC FACTOR"/>
    <property type="match status" value="1"/>
</dbReference>
<dbReference type="GO" id="GO:0005576">
    <property type="term" value="C:extracellular region"/>
    <property type="evidence" value="ECO:0007669"/>
    <property type="project" value="UniProtKB-SubCell"/>
</dbReference>
<feature type="compositionally biased region" description="Polar residues" evidence="7">
    <location>
        <begin position="104"/>
        <end position="119"/>
    </location>
</feature>
<keyword evidence="3 8" id="KW-0732">Signal</keyword>
<dbReference type="InterPro" id="IPR003961">
    <property type="entry name" value="FN3_dom"/>
</dbReference>
<dbReference type="SMART" id="SM00060">
    <property type="entry name" value="FN3"/>
    <property type="match status" value="2"/>
</dbReference>
<feature type="chain" id="PRO_5044666172" evidence="8">
    <location>
        <begin position="28"/>
        <end position="542"/>
    </location>
</feature>